<comment type="similarity">
    <text evidence="1 4">Belongs to the bacterial ribosomal protein bL35 family.</text>
</comment>
<dbReference type="PRINTS" id="PR00064">
    <property type="entry name" value="RIBOSOMALL35"/>
</dbReference>
<proteinExistence type="inferred from homology"/>
<name>A0A5N6LPR1_9ASTR</name>
<dbReference type="GO" id="GO:0006412">
    <property type="term" value="P:translation"/>
    <property type="evidence" value="ECO:0007669"/>
    <property type="project" value="InterPro"/>
</dbReference>
<accession>A0A5N6LPR1</accession>
<organism evidence="5 6">
    <name type="scientific">Mikania micrantha</name>
    <name type="common">bitter vine</name>
    <dbReference type="NCBI Taxonomy" id="192012"/>
    <lineage>
        <taxon>Eukaryota</taxon>
        <taxon>Viridiplantae</taxon>
        <taxon>Streptophyta</taxon>
        <taxon>Embryophyta</taxon>
        <taxon>Tracheophyta</taxon>
        <taxon>Spermatophyta</taxon>
        <taxon>Magnoliopsida</taxon>
        <taxon>eudicotyledons</taxon>
        <taxon>Gunneridae</taxon>
        <taxon>Pentapetalae</taxon>
        <taxon>asterids</taxon>
        <taxon>campanulids</taxon>
        <taxon>Asterales</taxon>
        <taxon>Asteraceae</taxon>
        <taxon>Asteroideae</taxon>
        <taxon>Heliantheae alliance</taxon>
        <taxon>Eupatorieae</taxon>
        <taxon>Mikania</taxon>
    </lineage>
</organism>
<evidence type="ECO:0000313" key="6">
    <source>
        <dbReference type="Proteomes" id="UP000326396"/>
    </source>
</evidence>
<dbReference type="Pfam" id="PF01632">
    <property type="entry name" value="Ribosomal_L35p"/>
    <property type="match status" value="1"/>
</dbReference>
<dbReference type="Proteomes" id="UP000326396">
    <property type="component" value="Linkage Group LG9"/>
</dbReference>
<evidence type="ECO:0000256" key="4">
    <source>
        <dbReference type="RuleBase" id="RU000568"/>
    </source>
</evidence>
<dbReference type="GO" id="GO:0015934">
    <property type="term" value="C:large ribosomal subunit"/>
    <property type="evidence" value="ECO:0007669"/>
    <property type="project" value="TreeGrafter"/>
</dbReference>
<dbReference type="FunFam" id="4.10.410.60:FF:000001">
    <property type="entry name" value="50S ribosomal protein L35"/>
    <property type="match status" value="1"/>
</dbReference>
<protein>
    <recommendedName>
        <fullName evidence="4">50S ribosomal protein L35</fullName>
    </recommendedName>
</protein>
<evidence type="ECO:0000256" key="3">
    <source>
        <dbReference type="ARBA" id="ARBA00023274"/>
    </source>
</evidence>
<dbReference type="PROSITE" id="PS00936">
    <property type="entry name" value="RIBOSOMAL_L35"/>
    <property type="match status" value="1"/>
</dbReference>
<sequence length="145" mass="16057">MASSSFFNCTSLLTPIKPIRITSCCHTTVCLPQFAKKSTPLNLSSSHSISGFSPLIVSSPNRKPQSLTIVSAGKGYKMKTHKASAKRFRVTGTGKIVRRRAGKQHLLRKKNAKRRTRLSKTIQVDRSDYNNVIGALPYLKVNRAN</sequence>
<dbReference type="InterPro" id="IPR021137">
    <property type="entry name" value="Ribosomal_bL35-like"/>
</dbReference>
<dbReference type="HAMAP" id="MF_00514">
    <property type="entry name" value="Ribosomal_bL35"/>
    <property type="match status" value="1"/>
</dbReference>
<dbReference type="Gene3D" id="4.10.410.60">
    <property type="match status" value="1"/>
</dbReference>
<evidence type="ECO:0000256" key="2">
    <source>
        <dbReference type="ARBA" id="ARBA00022980"/>
    </source>
</evidence>
<reference evidence="5 6" key="1">
    <citation type="submission" date="2019-05" db="EMBL/GenBank/DDBJ databases">
        <title>Mikania micrantha, genome provides insights into the molecular mechanism of rapid growth.</title>
        <authorList>
            <person name="Liu B."/>
        </authorList>
    </citation>
    <scope>NUCLEOTIDE SEQUENCE [LARGE SCALE GENOMIC DNA]</scope>
    <source>
        <strain evidence="5">NLD-2019</strain>
        <tissue evidence="5">Leaf</tissue>
    </source>
</reference>
<dbReference type="EMBL" id="SZYD01000019">
    <property type="protein sequence ID" value="KAD2394223.1"/>
    <property type="molecule type" value="Genomic_DNA"/>
</dbReference>
<dbReference type="NCBIfam" id="TIGR00001">
    <property type="entry name" value="rpmI_bact"/>
    <property type="match status" value="1"/>
</dbReference>
<keyword evidence="2 4" id="KW-0689">Ribosomal protein</keyword>
<dbReference type="InterPro" id="IPR001706">
    <property type="entry name" value="Ribosomal_bL35"/>
</dbReference>
<gene>
    <name evidence="5" type="ORF">E3N88_41200</name>
</gene>
<dbReference type="InterPro" id="IPR018265">
    <property type="entry name" value="Ribosomal_bL35_CS"/>
</dbReference>
<dbReference type="PANTHER" id="PTHR33343">
    <property type="entry name" value="54S RIBOSOMAL PROTEIN BL35M"/>
    <property type="match status" value="1"/>
</dbReference>
<keyword evidence="3 4" id="KW-0687">Ribonucleoprotein</keyword>
<evidence type="ECO:0000313" key="5">
    <source>
        <dbReference type="EMBL" id="KAD2394223.1"/>
    </source>
</evidence>
<dbReference type="AlphaFoldDB" id="A0A5N6LPR1"/>
<keyword evidence="6" id="KW-1185">Reference proteome</keyword>
<evidence type="ECO:0000256" key="1">
    <source>
        <dbReference type="ARBA" id="ARBA00006598"/>
    </source>
</evidence>
<dbReference type="InterPro" id="IPR037229">
    <property type="entry name" value="Ribosomal_bL35_sf"/>
</dbReference>
<dbReference type="SUPFAM" id="SSF143034">
    <property type="entry name" value="L35p-like"/>
    <property type="match status" value="1"/>
</dbReference>
<dbReference type="GO" id="GO:0003735">
    <property type="term" value="F:structural constituent of ribosome"/>
    <property type="evidence" value="ECO:0007669"/>
    <property type="project" value="InterPro"/>
</dbReference>
<dbReference type="OrthoDB" id="162638at2759"/>
<dbReference type="PANTHER" id="PTHR33343:SF1">
    <property type="entry name" value="LARGE RIBOSOMAL SUBUNIT PROTEIN BL35M"/>
    <property type="match status" value="1"/>
</dbReference>
<comment type="caution">
    <text evidence="5">The sequence shown here is derived from an EMBL/GenBank/DDBJ whole genome shotgun (WGS) entry which is preliminary data.</text>
</comment>